<gene>
    <name evidence="1" type="ORF">MSIBF_A1090001</name>
</gene>
<sequence>MVIKNEYDVDQIFHAFKKKQNPEYINPDEFNISVSYLIVSWILSYRKDSNGDRFPFSLLYLDLYKRCREMYREIEKYVLFCKNTNQECEHLERLKNIVGKLFSGNKHAKRAKESARKLTVINRRFDEMRRILKMHDVGDIPRDRLTIKSDEEIGEIKKNLMQFKTKLKSKVKSGKSCDANACKIILKYLNRHEDKLFLPSKMVNRGRK</sequence>
<accession>A0A098E5U1</accession>
<evidence type="ECO:0000313" key="1">
    <source>
        <dbReference type="EMBL" id="CEG11068.1"/>
    </source>
</evidence>
<name>A0A098E5U1_9ZZZZ</name>
<dbReference type="EMBL" id="CCXY01000012">
    <property type="protein sequence ID" value="CEG11068.1"/>
    <property type="molecule type" value="Genomic_DNA"/>
</dbReference>
<proteinExistence type="predicted"/>
<organism evidence="1">
    <name type="scientific">groundwater metagenome</name>
    <dbReference type="NCBI Taxonomy" id="717931"/>
    <lineage>
        <taxon>unclassified sequences</taxon>
        <taxon>metagenomes</taxon>
        <taxon>ecological metagenomes</taxon>
    </lineage>
</organism>
<reference evidence="1" key="1">
    <citation type="submission" date="2014-09" db="EMBL/GenBank/DDBJ databases">
        <authorList>
            <person name="Probst J Alexander"/>
        </authorList>
    </citation>
    <scope>NUCLEOTIDE SEQUENCE</scope>
</reference>
<protein>
    <submittedName>
        <fullName evidence="1">Uncharacterized protein</fullName>
    </submittedName>
</protein>
<dbReference type="AlphaFoldDB" id="A0A098E5U1"/>